<dbReference type="SUPFAM" id="SSF52833">
    <property type="entry name" value="Thioredoxin-like"/>
    <property type="match status" value="1"/>
</dbReference>
<protein>
    <recommendedName>
        <fullName evidence="3">thioredoxin-dependent peroxiredoxin</fullName>
        <ecNumber evidence="3">1.11.1.24</ecNumber>
    </recommendedName>
    <alternativeName>
        <fullName evidence="11">Bacterioferritin comigratory protein</fullName>
    </alternativeName>
    <alternativeName>
        <fullName evidence="9">Thioredoxin peroxidase</fullName>
    </alternativeName>
</protein>
<feature type="compositionally biased region" description="Basic residues" evidence="13">
    <location>
        <begin position="32"/>
        <end position="43"/>
    </location>
</feature>
<evidence type="ECO:0000256" key="7">
    <source>
        <dbReference type="ARBA" id="ARBA00023157"/>
    </source>
</evidence>
<evidence type="ECO:0000256" key="11">
    <source>
        <dbReference type="ARBA" id="ARBA00041373"/>
    </source>
</evidence>
<dbReference type="AlphaFoldDB" id="A0A6I4MGC1"/>
<dbReference type="InterPro" id="IPR013766">
    <property type="entry name" value="Thioredoxin_domain"/>
</dbReference>
<evidence type="ECO:0000256" key="3">
    <source>
        <dbReference type="ARBA" id="ARBA00013017"/>
    </source>
</evidence>
<keyword evidence="6 15" id="KW-0560">Oxidoreductase</keyword>
<name>A0A6I4MGC1_9ACTN</name>
<evidence type="ECO:0000256" key="4">
    <source>
        <dbReference type="ARBA" id="ARBA00022559"/>
    </source>
</evidence>
<evidence type="ECO:0000256" key="2">
    <source>
        <dbReference type="ARBA" id="ARBA00011245"/>
    </source>
</evidence>
<dbReference type="Gene3D" id="3.40.30.10">
    <property type="entry name" value="Glutaredoxin"/>
    <property type="match status" value="1"/>
</dbReference>
<comment type="subunit">
    <text evidence="2">Monomer.</text>
</comment>
<dbReference type="InterPro" id="IPR036249">
    <property type="entry name" value="Thioredoxin-like_sf"/>
</dbReference>
<dbReference type="Pfam" id="PF00578">
    <property type="entry name" value="AhpC-TSA"/>
    <property type="match status" value="1"/>
</dbReference>
<dbReference type="FunFam" id="3.40.30.10:FF:000007">
    <property type="entry name" value="Thioredoxin-dependent thiol peroxidase"/>
    <property type="match status" value="1"/>
</dbReference>
<dbReference type="GO" id="GO:0008379">
    <property type="term" value="F:thioredoxin peroxidase activity"/>
    <property type="evidence" value="ECO:0007669"/>
    <property type="project" value="TreeGrafter"/>
</dbReference>
<reference evidence="15" key="1">
    <citation type="submission" date="2019-12" db="EMBL/GenBank/DDBJ databases">
        <title>Actinomadura physcomitrii sp. nov., a novel actinomycete isolated from moss [Physcomitrium sphaericum (Ludw) Fuernr].</title>
        <authorList>
            <person name="Zhuang X."/>
        </authorList>
    </citation>
    <scope>NUCLEOTIDE SEQUENCE [LARGE SCALE GENOMIC DNA]</scope>
    <source>
        <strain evidence="15">LD22</strain>
    </source>
</reference>
<dbReference type="CDD" id="cd03017">
    <property type="entry name" value="PRX_BCP"/>
    <property type="match status" value="1"/>
</dbReference>
<dbReference type="EMBL" id="WBMS02000023">
    <property type="protein sequence ID" value="MWA03950.1"/>
    <property type="molecule type" value="Genomic_DNA"/>
</dbReference>
<keyword evidence="4 15" id="KW-0575">Peroxidase</keyword>
<gene>
    <name evidence="15" type="ORF">F8568_026910</name>
</gene>
<dbReference type="NCBIfam" id="NF006960">
    <property type="entry name" value="PRK09437.1"/>
    <property type="match status" value="1"/>
</dbReference>
<keyword evidence="16" id="KW-1185">Reference proteome</keyword>
<evidence type="ECO:0000256" key="6">
    <source>
        <dbReference type="ARBA" id="ARBA00023002"/>
    </source>
</evidence>
<feature type="region of interest" description="Disordered" evidence="13">
    <location>
        <begin position="1"/>
        <end position="45"/>
    </location>
</feature>
<evidence type="ECO:0000256" key="1">
    <source>
        <dbReference type="ARBA" id="ARBA00003330"/>
    </source>
</evidence>
<comment type="similarity">
    <text evidence="10">Belongs to the peroxiredoxin family. BCP/PrxQ subfamily.</text>
</comment>
<keyword evidence="7" id="KW-1015">Disulfide bond</keyword>
<proteinExistence type="inferred from homology"/>
<dbReference type="GO" id="GO:0045454">
    <property type="term" value="P:cell redox homeostasis"/>
    <property type="evidence" value="ECO:0007669"/>
    <property type="project" value="TreeGrafter"/>
</dbReference>
<organism evidence="15 16">
    <name type="scientific">Actinomadura physcomitrii</name>
    <dbReference type="NCBI Taxonomy" id="2650748"/>
    <lineage>
        <taxon>Bacteria</taxon>
        <taxon>Bacillati</taxon>
        <taxon>Actinomycetota</taxon>
        <taxon>Actinomycetes</taxon>
        <taxon>Streptosporangiales</taxon>
        <taxon>Thermomonosporaceae</taxon>
        <taxon>Actinomadura</taxon>
    </lineage>
</organism>
<comment type="catalytic activity">
    <reaction evidence="12">
        <text>a hydroperoxide + [thioredoxin]-dithiol = an alcohol + [thioredoxin]-disulfide + H2O</text>
        <dbReference type="Rhea" id="RHEA:62620"/>
        <dbReference type="Rhea" id="RHEA-COMP:10698"/>
        <dbReference type="Rhea" id="RHEA-COMP:10700"/>
        <dbReference type="ChEBI" id="CHEBI:15377"/>
        <dbReference type="ChEBI" id="CHEBI:29950"/>
        <dbReference type="ChEBI" id="CHEBI:30879"/>
        <dbReference type="ChEBI" id="CHEBI:35924"/>
        <dbReference type="ChEBI" id="CHEBI:50058"/>
        <dbReference type="EC" id="1.11.1.24"/>
    </reaction>
</comment>
<evidence type="ECO:0000256" key="9">
    <source>
        <dbReference type="ARBA" id="ARBA00032824"/>
    </source>
</evidence>
<dbReference type="PANTHER" id="PTHR42801:SF4">
    <property type="entry name" value="AHPC_TSA FAMILY PROTEIN"/>
    <property type="match status" value="1"/>
</dbReference>
<feature type="domain" description="Thioredoxin" evidence="14">
    <location>
        <begin position="47"/>
        <end position="197"/>
    </location>
</feature>
<dbReference type="EC" id="1.11.1.24" evidence="3"/>
<dbReference type="GO" id="GO:0005737">
    <property type="term" value="C:cytoplasm"/>
    <property type="evidence" value="ECO:0007669"/>
    <property type="project" value="TreeGrafter"/>
</dbReference>
<keyword evidence="8" id="KW-0676">Redox-active center</keyword>
<evidence type="ECO:0000259" key="14">
    <source>
        <dbReference type="PROSITE" id="PS51352"/>
    </source>
</evidence>
<dbReference type="InterPro" id="IPR050924">
    <property type="entry name" value="Peroxiredoxin_BCP/PrxQ"/>
</dbReference>
<evidence type="ECO:0000256" key="10">
    <source>
        <dbReference type="ARBA" id="ARBA00038489"/>
    </source>
</evidence>
<evidence type="ECO:0000256" key="5">
    <source>
        <dbReference type="ARBA" id="ARBA00022862"/>
    </source>
</evidence>
<accession>A0A6I4MGC1</accession>
<dbReference type="InterPro" id="IPR000866">
    <property type="entry name" value="AhpC/TSA"/>
</dbReference>
<comment type="caution">
    <text evidence="15">The sequence shown here is derived from an EMBL/GenBank/DDBJ whole genome shotgun (WGS) entry which is preliminary data.</text>
</comment>
<comment type="function">
    <text evidence="1">Thiol-specific peroxidase that catalyzes the reduction of hydrogen peroxide and organic hydroperoxides to water and alcohols, respectively. Plays a role in cell protection against oxidative stress by detoxifying peroxides and as sensor of hydrogen peroxide-mediated signaling events.</text>
</comment>
<dbReference type="GO" id="GO:0034599">
    <property type="term" value="P:cellular response to oxidative stress"/>
    <property type="evidence" value="ECO:0007669"/>
    <property type="project" value="TreeGrafter"/>
</dbReference>
<evidence type="ECO:0000256" key="12">
    <source>
        <dbReference type="ARBA" id="ARBA00049091"/>
    </source>
</evidence>
<dbReference type="PROSITE" id="PS51352">
    <property type="entry name" value="THIOREDOXIN_2"/>
    <property type="match status" value="1"/>
</dbReference>
<dbReference type="Proteomes" id="UP000462055">
    <property type="component" value="Unassembled WGS sequence"/>
</dbReference>
<dbReference type="PANTHER" id="PTHR42801">
    <property type="entry name" value="THIOREDOXIN-DEPENDENT PEROXIDE REDUCTASE"/>
    <property type="match status" value="1"/>
</dbReference>
<evidence type="ECO:0000313" key="16">
    <source>
        <dbReference type="Proteomes" id="UP000462055"/>
    </source>
</evidence>
<evidence type="ECO:0000256" key="8">
    <source>
        <dbReference type="ARBA" id="ARBA00023284"/>
    </source>
</evidence>
<evidence type="ECO:0000313" key="15">
    <source>
        <dbReference type="EMBL" id="MWA03950.1"/>
    </source>
</evidence>
<sequence length="197" mass="21682">MPLSLSCRAKHDPNSVAGLPAGRPPYPERYRWSHHPSERRHRVSERLQPGDVAPDFELPDADASPVSLASFRGRRVILYFYPAAMTPGCTKESVDFQSSLGELEAAGVAVVGVSPDKPAKLAKFREKEGLTFPLLSDPDTEVLQAYGAYGEKKLYGKVVVGVIRSTFIIDADGKIEKAYYNVKATGHVERLRRDLGL</sequence>
<evidence type="ECO:0000256" key="13">
    <source>
        <dbReference type="SAM" id="MobiDB-lite"/>
    </source>
</evidence>
<keyword evidence="5" id="KW-0049">Antioxidant</keyword>